<reference evidence="1 2" key="1">
    <citation type="submission" date="2019-03" db="EMBL/GenBank/DDBJ databases">
        <title>Bradyrhizobium diversity isolated from nodules of Chamaecrista fasciculata.</title>
        <authorList>
            <person name="Klepa M.S."/>
            <person name="Urquiaga M.O."/>
            <person name="Hungria M."/>
            <person name="Delamuta J.R."/>
        </authorList>
    </citation>
    <scope>NUCLEOTIDE SEQUENCE [LARGE SCALE GENOMIC DNA]</scope>
    <source>
        <strain evidence="1 2">CNPSo 3448</strain>
    </source>
</reference>
<name>A0A4Y9LRJ7_9BRAD</name>
<dbReference type="OrthoDB" id="9799942at2"/>
<accession>A0A4Y9LRJ7</accession>
<dbReference type="RefSeq" id="WP_135176165.1">
    <property type="nucleotide sequence ID" value="NZ_SPQT01000014.1"/>
</dbReference>
<keyword evidence="2" id="KW-1185">Reference proteome</keyword>
<evidence type="ECO:0000313" key="1">
    <source>
        <dbReference type="EMBL" id="TFV45559.1"/>
    </source>
</evidence>
<comment type="caution">
    <text evidence="1">The sequence shown here is derived from an EMBL/GenBank/DDBJ whole genome shotgun (WGS) entry which is preliminary data.</text>
</comment>
<dbReference type="Pfam" id="PF03745">
    <property type="entry name" value="DUF309"/>
    <property type="match status" value="1"/>
</dbReference>
<sequence length="174" mass="18732">MSAPPNASGQLPWPLWAYVPGEAAGLDADYVTLDMAKALVPSAFRGHVPARHPALRYGLALNDRGYFWEAQEVLEAVWAAAPQGGRERILLRACIHVANANLRLRMQRSHSAARLFGEALAELRALSARKTAAVGDGFVESFPIAALTALLQAKIGRPQLSKADWIALGAIVRS</sequence>
<dbReference type="AlphaFoldDB" id="A0A4Y9LRJ7"/>
<dbReference type="Proteomes" id="UP000297966">
    <property type="component" value="Unassembled WGS sequence"/>
</dbReference>
<dbReference type="InterPro" id="IPR023203">
    <property type="entry name" value="TTHA0068_sf"/>
</dbReference>
<proteinExistence type="predicted"/>
<protein>
    <submittedName>
        <fullName evidence="1">DUF309 domain-containing protein</fullName>
    </submittedName>
</protein>
<dbReference type="EMBL" id="SPQT01000014">
    <property type="protein sequence ID" value="TFV45559.1"/>
    <property type="molecule type" value="Genomic_DNA"/>
</dbReference>
<dbReference type="Gene3D" id="1.10.3450.10">
    <property type="entry name" value="TTHA0068-like"/>
    <property type="match status" value="1"/>
</dbReference>
<dbReference type="InterPro" id="IPR005500">
    <property type="entry name" value="DUF309"/>
</dbReference>
<organism evidence="1 2">
    <name type="scientific">Bradyrhizobium niftali</name>
    <dbReference type="NCBI Taxonomy" id="2560055"/>
    <lineage>
        <taxon>Bacteria</taxon>
        <taxon>Pseudomonadati</taxon>
        <taxon>Pseudomonadota</taxon>
        <taxon>Alphaproteobacteria</taxon>
        <taxon>Hyphomicrobiales</taxon>
        <taxon>Nitrobacteraceae</taxon>
        <taxon>Bradyrhizobium</taxon>
    </lineage>
</organism>
<gene>
    <name evidence="1" type="ORF">E4K65_23400</name>
</gene>
<evidence type="ECO:0000313" key="2">
    <source>
        <dbReference type="Proteomes" id="UP000297966"/>
    </source>
</evidence>
<dbReference type="SUPFAM" id="SSF140663">
    <property type="entry name" value="TTHA0068-like"/>
    <property type="match status" value="1"/>
</dbReference>